<organism evidence="1 2">
    <name type="scientific">Littorina saxatilis</name>
    <dbReference type="NCBI Taxonomy" id="31220"/>
    <lineage>
        <taxon>Eukaryota</taxon>
        <taxon>Metazoa</taxon>
        <taxon>Spiralia</taxon>
        <taxon>Lophotrochozoa</taxon>
        <taxon>Mollusca</taxon>
        <taxon>Gastropoda</taxon>
        <taxon>Caenogastropoda</taxon>
        <taxon>Littorinimorpha</taxon>
        <taxon>Littorinoidea</taxon>
        <taxon>Littorinidae</taxon>
        <taxon>Littorina</taxon>
    </lineage>
</organism>
<evidence type="ECO:0000313" key="1">
    <source>
        <dbReference type="EMBL" id="KAK7098988.1"/>
    </source>
</evidence>
<dbReference type="Proteomes" id="UP001374579">
    <property type="component" value="Unassembled WGS sequence"/>
</dbReference>
<evidence type="ECO:0000313" key="2">
    <source>
        <dbReference type="Proteomes" id="UP001374579"/>
    </source>
</evidence>
<proteinExistence type="predicted"/>
<reference evidence="1 2" key="1">
    <citation type="submission" date="2024-02" db="EMBL/GenBank/DDBJ databases">
        <title>Chromosome-scale genome assembly of the rough periwinkle Littorina saxatilis.</title>
        <authorList>
            <person name="De Jode A."/>
            <person name="Faria R."/>
            <person name="Formenti G."/>
            <person name="Sims Y."/>
            <person name="Smith T.P."/>
            <person name="Tracey A."/>
            <person name="Wood J.M.D."/>
            <person name="Zagrodzka Z.B."/>
            <person name="Johannesson K."/>
            <person name="Butlin R.K."/>
            <person name="Leder E.H."/>
        </authorList>
    </citation>
    <scope>NUCLEOTIDE SEQUENCE [LARGE SCALE GENOMIC DNA]</scope>
    <source>
        <strain evidence="1">Snail1</strain>
        <tissue evidence="1">Muscle</tissue>
    </source>
</reference>
<gene>
    <name evidence="1" type="ORF">V1264_003196</name>
</gene>
<dbReference type="EMBL" id="JBAMIC010000012">
    <property type="protein sequence ID" value="KAK7098988.1"/>
    <property type="molecule type" value="Genomic_DNA"/>
</dbReference>
<sequence length="75" mass="8777">MRHRLPKAEVRGFEPLPIARSCRRRYESVRGFPVDKIFSTLRFLLGCKKILFVFGYYQSVCTPVKSLARREALSQ</sequence>
<protein>
    <submittedName>
        <fullName evidence="1">Uncharacterized protein</fullName>
    </submittedName>
</protein>
<comment type="caution">
    <text evidence="1">The sequence shown here is derived from an EMBL/GenBank/DDBJ whole genome shotgun (WGS) entry which is preliminary data.</text>
</comment>
<name>A0AAN9G810_9CAEN</name>
<dbReference type="AlphaFoldDB" id="A0AAN9G810"/>
<accession>A0AAN9G810</accession>
<keyword evidence="2" id="KW-1185">Reference proteome</keyword>